<gene>
    <name evidence="1" type="ORF">UFOPK3662_01333</name>
</gene>
<dbReference type="AlphaFoldDB" id="A0A6J7IQY8"/>
<reference evidence="1" key="1">
    <citation type="submission" date="2020-05" db="EMBL/GenBank/DDBJ databases">
        <authorList>
            <person name="Chiriac C."/>
            <person name="Salcher M."/>
            <person name="Ghai R."/>
            <person name="Kavagutti S V."/>
        </authorList>
    </citation>
    <scope>NUCLEOTIDE SEQUENCE</scope>
</reference>
<protein>
    <submittedName>
        <fullName evidence="1">Unannotated protein</fullName>
    </submittedName>
</protein>
<accession>A0A6J7IQY8</accession>
<proteinExistence type="predicted"/>
<evidence type="ECO:0000313" key="1">
    <source>
        <dbReference type="EMBL" id="CAB4932692.1"/>
    </source>
</evidence>
<name>A0A6J7IQY8_9ZZZZ</name>
<organism evidence="1">
    <name type="scientific">freshwater metagenome</name>
    <dbReference type="NCBI Taxonomy" id="449393"/>
    <lineage>
        <taxon>unclassified sequences</taxon>
        <taxon>metagenomes</taxon>
        <taxon>ecological metagenomes</taxon>
    </lineage>
</organism>
<dbReference type="EMBL" id="CAFBMW010000008">
    <property type="protein sequence ID" value="CAB4932692.1"/>
    <property type="molecule type" value="Genomic_DNA"/>
</dbReference>
<sequence>MTGKPPGSYAALVVQLAYAAVHLVPDISDRLQARGVAIEVDPYAAARRQAGDGR</sequence>